<feature type="domain" description="Response regulatory" evidence="2">
    <location>
        <begin position="2"/>
        <end position="116"/>
    </location>
</feature>
<dbReference type="RefSeq" id="WP_137091123.1">
    <property type="nucleotide sequence ID" value="NZ_CP028923.1"/>
</dbReference>
<dbReference type="PANTHER" id="PTHR37299:SF1">
    <property type="entry name" value="STAGE 0 SPORULATION PROTEIN A HOMOLOG"/>
    <property type="match status" value="1"/>
</dbReference>
<proteinExistence type="predicted"/>
<dbReference type="PANTHER" id="PTHR37299">
    <property type="entry name" value="TRANSCRIPTIONAL REGULATOR-RELATED"/>
    <property type="match status" value="1"/>
</dbReference>
<keyword evidence="1" id="KW-0597">Phosphoprotein</keyword>
<protein>
    <submittedName>
        <fullName evidence="4">DNA-binding response regulator</fullName>
    </submittedName>
</protein>
<dbReference type="Proteomes" id="UP000298616">
    <property type="component" value="Chromosome"/>
</dbReference>
<evidence type="ECO:0000259" key="2">
    <source>
        <dbReference type="PROSITE" id="PS50110"/>
    </source>
</evidence>
<dbReference type="PROSITE" id="PS50930">
    <property type="entry name" value="HTH_LYTTR"/>
    <property type="match status" value="1"/>
</dbReference>
<dbReference type="SMART" id="SM00448">
    <property type="entry name" value="REC"/>
    <property type="match status" value="1"/>
</dbReference>
<reference evidence="4 5" key="1">
    <citation type="submission" date="2018-04" db="EMBL/GenBank/DDBJ databases">
        <title>Complete genome uncultured novel isolate.</title>
        <authorList>
            <person name="Merlino G."/>
        </authorList>
    </citation>
    <scope>NUCLEOTIDE SEQUENCE [LARGE SCALE GENOMIC DNA]</scope>
    <source>
        <strain evidence="5">R1DC9</strain>
    </source>
</reference>
<evidence type="ECO:0000313" key="5">
    <source>
        <dbReference type="Proteomes" id="UP000298616"/>
    </source>
</evidence>
<dbReference type="EMBL" id="CP028923">
    <property type="protein sequence ID" value="QCK15527.1"/>
    <property type="molecule type" value="Genomic_DNA"/>
</dbReference>
<feature type="modified residue" description="4-aspartylphosphate" evidence="1">
    <location>
        <position position="56"/>
    </location>
</feature>
<dbReference type="Gene3D" id="2.40.50.1020">
    <property type="entry name" value="LytTr DNA-binding domain"/>
    <property type="match status" value="1"/>
</dbReference>
<feature type="domain" description="HTH LytTR-type" evidence="3">
    <location>
        <begin position="144"/>
        <end position="254"/>
    </location>
</feature>
<dbReference type="InterPro" id="IPR007492">
    <property type="entry name" value="LytTR_DNA-bd_dom"/>
</dbReference>
<dbReference type="SMART" id="SM00850">
    <property type="entry name" value="LytTR"/>
    <property type="match status" value="1"/>
</dbReference>
<dbReference type="GO" id="GO:0000156">
    <property type="term" value="F:phosphorelay response regulator activity"/>
    <property type="evidence" value="ECO:0007669"/>
    <property type="project" value="InterPro"/>
</dbReference>
<keyword evidence="5" id="KW-1185">Reference proteome</keyword>
<dbReference type="Pfam" id="PF04397">
    <property type="entry name" value="LytTR"/>
    <property type="match status" value="1"/>
</dbReference>
<organism evidence="4 5">
    <name type="scientific">Mangrovivirga cuniculi</name>
    <dbReference type="NCBI Taxonomy" id="2715131"/>
    <lineage>
        <taxon>Bacteria</taxon>
        <taxon>Pseudomonadati</taxon>
        <taxon>Bacteroidota</taxon>
        <taxon>Cytophagia</taxon>
        <taxon>Cytophagales</taxon>
        <taxon>Mangrovivirgaceae</taxon>
        <taxon>Mangrovivirga</taxon>
    </lineage>
</organism>
<keyword evidence="4" id="KW-0238">DNA-binding</keyword>
<sequence length="254" mass="29824">MNYLIIEDEEIAAEKLKTQIKKLDNDAEFSGYCQSVSETIDFLNNDHDHVDLVFMDIQLTDGISFEIFKNTHLDYPVIFITAYDEYALEAFKVNSVHYLLKPVSDTDLRQAVEKFKSLNNLHSFQSLLSLETKLLNKDKFKDRFISQIGSKFYIIKTEEISGFYADGKTVYCIKNNDNTKYIIEYSLDHLESELLDPNKFFRINRKMIIHIDKISEIRNYVNSRLLLMLPELKLPFEAIVSRERVSSFKSWLNQ</sequence>
<name>A0A4D7JLK1_9BACT</name>
<dbReference type="InterPro" id="IPR011006">
    <property type="entry name" value="CheY-like_superfamily"/>
</dbReference>
<dbReference type="AlphaFoldDB" id="A0A4D7JLK1"/>
<dbReference type="InterPro" id="IPR001789">
    <property type="entry name" value="Sig_transdc_resp-reg_receiver"/>
</dbReference>
<dbReference type="GO" id="GO:0003677">
    <property type="term" value="F:DNA binding"/>
    <property type="evidence" value="ECO:0007669"/>
    <property type="project" value="UniProtKB-KW"/>
</dbReference>
<dbReference type="Gene3D" id="3.40.50.2300">
    <property type="match status" value="1"/>
</dbReference>
<dbReference type="OrthoDB" id="646623at2"/>
<gene>
    <name evidence="4" type="ORF">DCC35_12615</name>
</gene>
<dbReference type="Pfam" id="PF00072">
    <property type="entry name" value="Response_reg"/>
    <property type="match status" value="1"/>
</dbReference>
<evidence type="ECO:0000313" key="4">
    <source>
        <dbReference type="EMBL" id="QCK15527.1"/>
    </source>
</evidence>
<dbReference type="SUPFAM" id="SSF52172">
    <property type="entry name" value="CheY-like"/>
    <property type="match status" value="1"/>
</dbReference>
<dbReference type="PROSITE" id="PS50110">
    <property type="entry name" value="RESPONSE_REGULATORY"/>
    <property type="match status" value="1"/>
</dbReference>
<accession>A0A4D7JLK1</accession>
<dbReference type="KEGG" id="fpf:DCC35_12615"/>
<dbReference type="InterPro" id="IPR046947">
    <property type="entry name" value="LytR-like"/>
</dbReference>
<evidence type="ECO:0000256" key="1">
    <source>
        <dbReference type="PROSITE-ProRule" id="PRU00169"/>
    </source>
</evidence>
<evidence type="ECO:0000259" key="3">
    <source>
        <dbReference type="PROSITE" id="PS50930"/>
    </source>
</evidence>